<dbReference type="CDD" id="cd00118">
    <property type="entry name" value="LysM"/>
    <property type="match status" value="1"/>
</dbReference>
<comment type="caution">
    <text evidence="2">The sequence shown here is derived from an EMBL/GenBank/DDBJ whole genome shotgun (WGS) entry which is preliminary data.</text>
</comment>
<name>A0A3S1BT31_9BACL</name>
<proteinExistence type="predicted"/>
<dbReference type="PANTHER" id="PTHR34700">
    <property type="entry name" value="POTASSIUM BINDING PROTEIN KBP"/>
    <property type="match status" value="1"/>
</dbReference>
<dbReference type="SMART" id="SM00257">
    <property type="entry name" value="LysM"/>
    <property type="match status" value="1"/>
</dbReference>
<dbReference type="InterPro" id="IPR052196">
    <property type="entry name" value="Bact_Kbp"/>
</dbReference>
<organism evidence="2 3">
    <name type="scientific">Paenibacillus zeisoli</name>
    <dbReference type="NCBI Taxonomy" id="2496267"/>
    <lineage>
        <taxon>Bacteria</taxon>
        <taxon>Bacillati</taxon>
        <taxon>Bacillota</taxon>
        <taxon>Bacilli</taxon>
        <taxon>Bacillales</taxon>
        <taxon>Paenibacillaceae</taxon>
        <taxon>Paenibacillus</taxon>
    </lineage>
</organism>
<dbReference type="EMBL" id="RZNX01000003">
    <property type="protein sequence ID" value="RUT31817.1"/>
    <property type="molecule type" value="Genomic_DNA"/>
</dbReference>
<dbReference type="PROSITE" id="PS51782">
    <property type="entry name" value="LYSM"/>
    <property type="match status" value="1"/>
</dbReference>
<evidence type="ECO:0000313" key="3">
    <source>
        <dbReference type="Proteomes" id="UP000272464"/>
    </source>
</evidence>
<dbReference type="Gene3D" id="3.10.350.10">
    <property type="entry name" value="LysM domain"/>
    <property type="match status" value="1"/>
</dbReference>
<sequence length="220" mass="25401">MMASLEFWLSTLDMKEWLWLPVNPEQLSVKSSHSYEDVKVTQLGEYTIIGEAELKVYSFSSFFPRDYHPGYCEYEDLMNPWKTVELIEGWMAARRPIRLSITGTEIKKQVTIRSFQYSERAGSPGDVYYELELKQYEEVQFRQIEKNESGSAVVAEGNTRPDSRIPPKAYVVILGDTLWKIAQRTLGKGDRWNEIYSLNQLTIGKNPNSIYPGQKLVIPS</sequence>
<protein>
    <submittedName>
        <fullName evidence="2">LysM peptidoglycan-binding domain-containing protein</fullName>
    </submittedName>
</protein>
<keyword evidence="3" id="KW-1185">Reference proteome</keyword>
<evidence type="ECO:0000259" key="1">
    <source>
        <dbReference type="PROSITE" id="PS51782"/>
    </source>
</evidence>
<dbReference type="Pfam" id="PF01476">
    <property type="entry name" value="LysM"/>
    <property type="match status" value="1"/>
</dbReference>
<dbReference type="OrthoDB" id="9800780at2"/>
<evidence type="ECO:0000313" key="2">
    <source>
        <dbReference type="EMBL" id="RUT31817.1"/>
    </source>
</evidence>
<feature type="domain" description="LysM" evidence="1">
    <location>
        <begin position="168"/>
        <end position="218"/>
    </location>
</feature>
<dbReference type="InterPro" id="IPR036779">
    <property type="entry name" value="LysM_dom_sf"/>
</dbReference>
<reference evidence="2 3" key="1">
    <citation type="submission" date="2018-12" db="EMBL/GenBank/DDBJ databases">
        <authorList>
            <person name="Sun L."/>
            <person name="Chen Z."/>
        </authorList>
    </citation>
    <scope>NUCLEOTIDE SEQUENCE [LARGE SCALE GENOMIC DNA]</scope>
    <source>
        <strain evidence="2 3">3-5-3</strain>
    </source>
</reference>
<dbReference type="SUPFAM" id="SSF54106">
    <property type="entry name" value="LysM domain"/>
    <property type="match status" value="1"/>
</dbReference>
<accession>A0A3S1BT31</accession>
<dbReference type="PANTHER" id="PTHR34700:SF4">
    <property type="entry name" value="PHAGE-LIKE ELEMENT PBSX PROTEIN XKDP"/>
    <property type="match status" value="1"/>
</dbReference>
<dbReference type="AlphaFoldDB" id="A0A3S1BT31"/>
<gene>
    <name evidence="2" type="ORF">EJP77_10560</name>
</gene>
<dbReference type="InterPro" id="IPR018392">
    <property type="entry name" value="LysM"/>
</dbReference>
<dbReference type="Proteomes" id="UP000272464">
    <property type="component" value="Unassembled WGS sequence"/>
</dbReference>